<evidence type="ECO:0000256" key="1">
    <source>
        <dbReference type="SAM" id="Phobius"/>
    </source>
</evidence>
<sequence length="121" mass="13758">MAEMIATLSDACEREFGFLATRLFRVFKTEDTQGKKKWKKTCCIPSFVIFFFILACLIMGMALLAVFKVDGENQTVNAVLVSMASVVGLALLLNCRTWWQRKRLHSAANKMHKLKSEGFMK</sequence>
<dbReference type="InterPro" id="IPR011646">
    <property type="entry name" value="KAP_P-loop"/>
</dbReference>
<dbReference type="Proteomes" id="UP001529510">
    <property type="component" value="Unassembled WGS sequence"/>
</dbReference>
<keyword evidence="4" id="KW-1185">Reference proteome</keyword>
<keyword evidence="1" id="KW-0812">Transmembrane</keyword>
<comment type="caution">
    <text evidence="3">The sequence shown here is derived from an EMBL/GenBank/DDBJ whole genome shotgun (WGS) entry which is preliminary data.</text>
</comment>
<accession>A0ABD0NS88</accession>
<evidence type="ECO:0000313" key="3">
    <source>
        <dbReference type="EMBL" id="KAL0164694.1"/>
    </source>
</evidence>
<feature type="domain" description="KAP NTPase" evidence="2">
    <location>
        <begin position="1"/>
        <end position="102"/>
    </location>
</feature>
<dbReference type="Pfam" id="PF07693">
    <property type="entry name" value="KAP_NTPase"/>
    <property type="match status" value="1"/>
</dbReference>
<feature type="transmembrane region" description="Helical" evidence="1">
    <location>
        <begin position="43"/>
        <end position="67"/>
    </location>
</feature>
<name>A0ABD0NS88_CIRMR</name>
<reference evidence="3 4" key="1">
    <citation type="submission" date="2024-05" db="EMBL/GenBank/DDBJ databases">
        <title>Genome sequencing and assembly of Indian major carp, Cirrhinus mrigala (Hamilton, 1822).</title>
        <authorList>
            <person name="Mohindra V."/>
            <person name="Chowdhury L.M."/>
            <person name="Lal K."/>
            <person name="Jena J.K."/>
        </authorList>
    </citation>
    <scope>NUCLEOTIDE SEQUENCE [LARGE SCALE GENOMIC DNA]</scope>
    <source>
        <strain evidence="3">CM1030</strain>
        <tissue evidence="3">Blood</tissue>
    </source>
</reference>
<dbReference type="PANTHER" id="PTHR24116:SF2">
    <property type="entry name" value="KINASE D-INTERACTING SUBSTRATE OF 220 KDA B"/>
    <property type="match status" value="1"/>
</dbReference>
<gene>
    <name evidence="3" type="ORF">M9458_040447</name>
</gene>
<dbReference type="InterPro" id="IPR052771">
    <property type="entry name" value="Neurotrophin_sig_adaptor"/>
</dbReference>
<protein>
    <recommendedName>
        <fullName evidence="2">KAP NTPase domain-containing protein</fullName>
    </recommendedName>
</protein>
<proteinExistence type="predicted"/>
<organism evidence="3 4">
    <name type="scientific">Cirrhinus mrigala</name>
    <name type="common">Mrigala</name>
    <dbReference type="NCBI Taxonomy" id="683832"/>
    <lineage>
        <taxon>Eukaryota</taxon>
        <taxon>Metazoa</taxon>
        <taxon>Chordata</taxon>
        <taxon>Craniata</taxon>
        <taxon>Vertebrata</taxon>
        <taxon>Euteleostomi</taxon>
        <taxon>Actinopterygii</taxon>
        <taxon>Neopterygii</taxon>
        <taxon>Teleostei</taxon>
        <taxon>Ostariophysi</taxon>
        <taxon>Cypriniformes</taxon>
        <taxon>Cyprinidae</taxon>
        <taxon>Labeoninae</taxon>
        <taxon>Labeonini</taxon>
        <taxon>Cirrhinus</taxon>
    </lineage>
</organism>
<feature type="non-terminal residue" evidence="3">
    <location>
        <position position="121"/>
    </location>
</feature>
<evidence type="ECO:0000259" key="2">
    <source>
        <dbReference type="Pfam" id="PF07693"/>
    </source>
</evidence>
<keyword evidence="1" id="KW-0472">Membrane</keyword>
<keyword evidence="1" id="KW-1133">Transmembrane helix</keyword>
<dbReference type="EMBL" id="JAMKFB020000020">
    <property type="protein sequence ID" value="KAL0164694.1"/>
    <property type="molecule type" value="Genomic_DNA"/>
</dbReference>
<feature type="transmembrane region" description="Helical" evidence="1">
    <location>
        <begin position="79"/>
        <end position="99"/>
    </location>
</feature>
<evidence type="ECO:0000313" key="4">
    <source>
        <dbReference type="Proteomes" id="UP001529510"/>
    </source>
</evidence>
<dbReference type="PANTHER" id="PTHR24116">
    <property type="entry name" value="KINASE D-INTERACTING SUBSTRATE OF 220 KDA"/>
    <property type="match status" value="1"/>
</dbReference>
<dbReference type="AlphaFoldDB" id="A0ABD0NS88"/>